<keyword evidence="1" id="KW-0472">Membrane</keyword>
<evidence type="ECO:0000313" key="2">
    <source>
        <dbReference type="EMBL" id="SEJ20611.1"/>
    </source>
</evidence>
<gene>
    <name evidence="2" type="ORF">SAMN04487995_3765</name>
</gene>
<dbReference type="STRING" id="408657.SAMN04487995_3765"/>
<feature type="transmembrane region" description="Helical" evidence="1">
    <location>
        <begin position="148"/>
        <end position="175"/>
    </location>
</feature>
<keyword evidence="1 2" id="KW-0812">Transmembrane</keyword>
<dbReference type="PANTHER" id="PTHR33876:SF4">
    <property type="entry name" value="CHLOROPLAST PROTEIN FOR GROWTH AND FERTILITY 2"/>
    <property type="match status" value="1"/>
</dbReference>
<evidence type="ECO:0000313" key="3">
    <source>
        <dbReference type="Proteomes" id="UP000199532"/>
    </source>
</evidence>
<dbReference type="AlphaFoldDB" id="A0A1H6WUM1"/>
<dbReference type="PANTHER" id="PTHR33876">
    <property type="entry name" value="UNNAMED PRODUCT"/>
    <property type="match status" value="1"/>
</dbReference>
<feature type="transmembrane region" description="Helical" evidence="1">
    <location>
        <begin position="50"/>
        <end position="68"/>
    </location>
</feature>
<dbReference type="Proteomes" id="UP000199532">
    <property type="component" value="Unassembled WGS sequence"/>
</dbReference>
<feature type="transmembrane region" description="Helical" evidence="1">
    <location>
        <begin position="118"/>
        <end position="142"/>
    </location>
</feature>
<dbReference type="RefSeq" id="WP_090337765.1">
    <property type="nucleotide sequence ID" value="NZ_FNXY01000005.1"/>
</dbReference>
<proteinExistence type="predicted"/>
<sequence>MINYLLVDSLLLGVQHSFEPDHMAAVSVLATEKNQKPKDRLKLIWRSSHWALGHSLTLILFACLVLILKSTISLNISEKVELVIGPLMIWLGIVAFRRNFRKPDLTDQPIIDQKFSRSFWVGMVHGLAGTGGACAVALTLAASDAYTAVWIIILQSFGIIFSMSAYGYFFAFSINKFAAKRDSVLKIINYVVGTFSIIIGLITLYGAFEGQ</sequence>
<feature type="transmembrane region" description="Helical" evidence="1">
    <location>
        <begin position="187"/>
        <end position="208"/>
    </location>
</feature>
<keyword evidence="1" id="KW-1133">Transmembrane helix</keyword>
<accession>A0A1H6WUM1</accession>
<dbReference type="InterPro" id="IPR052776">
    <property type="entry name" value="Chloro_ReproSupport/MetalTrans"/>
</dbReference>
<feature type="transmembrane region" description="Helical" evidence="1">
    <location>
        <begin position="80"/>
        <end position="97"/>
    </location>
</feature>
<reference evidence="2 3" key="1">
    <citation type="submission" date="2016-10" db="EMBL/GenBank/DDBJ databases">
        <authorList>
            <person name="de Groot N.N."/>
        </authorList>
    </citation>
    <scope>NUCLEOTIDE SEQUENCE [LARGE SCALE GENOMIC DNA]</scope>
    <source>
        <strain evidence="2 3">DSM 19938</strain>
    </source>
</reference>
<keyword evidence="3" id="KW-1185">Reference proteome</keyword>
<dbReference type="OrthoDB" id="9811044at2"/>
<evidence type="ECO:0000256" key="1">
    <source>
        <dbReference type="SAM" id="Phobius"/>
    </source>
</evidence>
<protein>
    <submittedName>
        <fullName evidence="2">Cytochrome C biogenesis protein transmembrane region</fullName>
    </submittedName>
</protein>
<organism evidence="2 3">
    <name type="scientific">Dyadobacter koreensis</name>
    <dbReference type="NCBI Taxonomy" id="408657"/>
    <lineage>
        <taxon>Bacteria</taxon>
        <taxon>Pseudomonadati</taxon>
        <taxon>Bacteroidota</taxon>
        <taxon>Cytophagia</taxon>
        <taxon>Cytophagales</taxon>
        <taxon>Spirosomataceae</taxon>
        <taxon>Dyadobacter</taxon>
    </lineage>
</organism>
<dbReference type="EMBL" id="FNXY01000005">
    <property type="protein sequence ID" value="SEJ20611.1"/>
    <property type="molecule type" value="Genomic_DNA"/>
</dbReference>
<name>A0A1H6WUM1_9BACT</name>